<feature type="region of interest" description="Disordered" evidence="1">
    <location>
        <begin position="55"/>
        <end position="95"/>
    </location>
</feature>
<dbReference type="GO" id="GO:0007076">
    <property type="term" value="P:mitotic chromosome condensation"/>
    <property type="evidence" value="ECO:0007669"/>
    <property type="project" value="InterPro"/>
</dbReference>
<dbReference type="SUPFAM" id="SSF48371">
    <property type="entry name" value="ARM repeat"/>
    <property type="match status" value="1"/>
</dbReference>
<feature type="region of interest" description="Disordered" evidence="1">
    <location>
        <begin position="1"/>
        <end position="39"/>
    </location>
</feature>
<dbReference type="InterPro" id="IPR027165">
    <property type="entry name" value="CND3"/>
</dbReference>
<protein>
    <submittedName>
        <fullName evidence="2">Uncharacterized protein</fullName>
    </submittedName>
</protein>
<gene>
    <name evidence="2" type="ORF">BaOVIS_031980</name>
</gene>
<sequence length="1365" mass="154802">MTKVPTNEQNTRRSPNRHIGTTSAYDAVSRRGTKVKAIDNEDMDIGSATYVHKANMSESTHDSTSTKAKKPGTTVRRTAGTTGRRPSDEDGSSLNNSMLSIHANALALRKLETYKATYIKTLGRLLEGEINAESSLTMMALPLEEFIEAMFCDKEAPAASSELQAENFRAYVYNDAMLAICFLGKAKSLNNSDEAVETLAEFIYYHAMRVDYLLEHLNTDRLNRMNKEQLKPQTPRIVFKIWETLLNMVSAKDRKMRLIFITVTEIISNNILQEADVPQGLLLKHIDTFIALLADTNKDIRCKCIELLGNFQDDRVTKEITRYIGDPIAAVRMAAVTATRVPNDIDQVVPVLNRLISHLGDVSTEVKVGVYEKLSTVYSAIPVELCTQIMCYGLQETVQTAKEAFLEMLKAWIDESDDLVGFISDMISHADDITVLEAAVSFYMENTDFLDKFSIHTDSRGNKSRKKTKPMDNDDNNIQAYMKLFLMLSPAELVLLSIFYQNRSLPEERKLINVADVISYAHFLLTRFCGMPAEPEQIPQRAITATSDDDMQFVDAQETNEGAIIHEYNQEEENKLKELYGNMCLVSHGLRALLVITHCHSIEDSYQLALVENMCDKVLMHGPVRINIKGLMTDVVSQTTLGTNSFYHTLPSKWLKGGFTFAAISLLRYVYARKFRIEGKFMGDDPQVEKQQYEVSITRKLLAIISDIKDPFQTSGISNISIRREELERMELSKIQMFDPTNYSIEHLHVLNAKLIEQMEQTYTQQVELANVKSFSKDGNIQQQVLQNQEEALELLLEKQEAFANVIRRHMKERWTRIMAIVESFLGQTQSLCSEDAGLAEFPRAILLPQMSFFCSTVVQWHDQSITDQYCDVLTSKCLGTWCMLNNGRLELWRQLNAFHVALKGALVILEGFLNQANETTDALNDVLKRRIEMQTLRCEMYMTTLTDLLVTNVEIQHIAPKEQTANHDLINELKSTIFGIIFCDVKSSKYVQSLALRLGCKLLLTEFMKKKQGVPQSQPAEDTQKQDEMAVLRLRGLLELVFVAPTIERELLTRFKFIKNTQYIPIAPEDKNYIVTTCSLYPTLSFRHLRNFHKVLEQVLMHSIHHALQLDLRMGGFANLISFAVQTIIHKSPIYFSVESLAKYFKWLMLITIDKGTVLADRGGFMALIDAVIIMFIKHNTSRLVDRLEPSELYASAEGEALSMSDLCAKANPKLALLDLRDMQVLLKYMAQGGFVKAKNNVKTIGELIYLLSSQMQKIARKYANQLTDPMEDVYVECDSKIKIVFAVEESVAFGDLVDAYDAYVSGLGERELCALLIPRDDDDVNERPQVSNRRITRGSRSTRASQSETQDDDSSGDEDYVVE</sequence>
<reference evidence="2" key="1">
    <citation type="submission" date="2019-12" db="EMBL/GenBank/DDBJ databases">
        <title>Genome sequence of Babesia ovis.</title>
        <authorList>
            <person name="Yamagishi J."/>
            <person name="Sevinc F."/>
            <person name="Xuan X."/>
        </authorList>
    </citation>
    <scope>NUCLEOTIDE SEQUENCE</scope>
    <source>
        <strain evidence="2">Selcuk</strain>
    </source>
</reference>
<dbReference type="EMBL" id="BLIY01000024">
    <property type="protein sequence ID" value="GFE55794.1"/>
    <property type="molecule type" value="Genomic_DNA"/>
</dbReference>
<dbReference type="GO" id="GO:0000793">
    <property type="term" value="C:condensed chromosome"/>
    <property type="evidence" value="ECO:0007669"/>
    <property type="project" value="TreeGrafter"/>
</dbReference>
<proteinExistence type="predicted"/>
<dbReference type="Gene3D" id="1.25.10.10">
    <property type="entry name" value="Leucine-rich Repeat Variant"/>
    <property type="match status" value="1"/>
</dbReference>
<comment type="caution">
    <text evidence="2">The sequence shown here is derived from an EMBL/GenBank/DDBJ whole genome shotgun (WGS) entry which is preliminary data.</text>
</comment>
<feature type="compositionally biased region" description="Polar residues" evidence="1">
    <location>
        <begin position="1330"/>
        <end position="1350"/>
    </location>
</feature>
<keyword evidence="3" id="KW-1185">Reference proteome</keyword>
<dbReference type="PANTHER" id="PTHR14418">
    <property type="entry name" value="CONDENSIN COMPLEX SUBUNIT 3-RELATED"/>
    <property type="match status" value="1"/>
</dbReference>
<dbReference type="GO" id="GO:0000796">
    <property type="term" value="C:condensin complex"/>
    <property type="evidence" value="ECO:0007669"/>
    <property type="project" value="InterPro"/>
</dbReference>
<dbReference type="OrthoDB" id="27187at2759"/>
<dbReference type="InterPro" id="IPR016024">
    <property type="entry name" value="ARM-type_fold"/>
</dbReference>
<evidence type="ECO:0000313" key="3">
    <source>
        <dbReference type="Proteomes" id="UP001057455"/>
    </source>
</evidence>
<dbReference type="PANTHER" id="PTHR14418:SF5">
    <property type="entry name" value="CONDENSIN COMPLEX SUBUNIT 3"/>
    <property type="match status" value="1"/>
</dbReference>
<feature type="compositionally biased region" description="Polar residues" evidence="1">
    <location>
        <begin position="1"/>
        <end position="24"/>
    </location>
</feature>
<feature type="region of interest" description="Disordered" evidence="1">
    <location>
        <begin position="1327"/>
        <end position="1365"/>
    </location>
</feature>
<name>A0A9W5TF80_BABOV</name>
<evidence type="ECO:0000313" key="2">
    <source>
        <dbReference type="EMBL" id="GFE55794.1"/>
    </source>
</evidence>
<evidence type="ECO:0000256" key="1">
    <source>
        <dbReference type="SAM" id="MobiDB-lite"/>
    </source>
</evidence>
<feature type="compositionally biased region" description="Polar residues" evidence="1">
    <location>
        <begin position="56"/>
        <end position="66"/>
    </location>
</feature>
<feature type="compositionally biased region" description="Low complexity" evidence="1">
    <location>
        <begin position="72"/>
        <end position="84"/>
    </location>
</feature>
<dbReference type="Proteomes" id="UP001057455">
    <property type="component" value="Unassembled WGS sequence"/>
</dbReference>
<dbReference type="Pfam" id="PF13646">
    <property type="entry name" value="HEAT_2"/>
    <property type="match status" value="1"/>
</dbReference>
<accession>A0A9W5TF80</accession>
<organism evidence="2 3">
    <name type="scientific">Babesia ovis</name>
    <dbReference type="NCBI Taxonomy" id="5869"/>
    <lineage>
        <taxon>Eukaryota</taxon>
        <taxon>Sar</taxon>
        <taxon>Alveolata</taxon>
        <taxon>Apicomplexa</taxon>
        <taxon>Aconoidasida</taxon>
        <taxon>Piroplasmida</taxon>
        <taxon>Babesiidae</taxon>
        <taxon>Babesia</taxon>
    </lineage>
</organism>
<feature type="compositionally biased region" description="Acidic residues" evidence="1">
    <location>
        <begin position="1351"/>
        <end position="1365"/>
    </location>
</feature>
<dbReference type="InterPro" id="IPR011989">
    <property type="entry name" value="ARM-like"/>
</dbReference>